<keyword evidence="7 8" id="KW-0472">Membrane</keyword>
<name>A0ABU8SK66_9LACO</name>
<dbReference type="CDD" id="cd23111">
    <property type="entry name" value="ribose_uptake_RbsU"/>
    <property type="match status" value="1"/>
</dbReference>
<evidence type="ECO:0000313" key="9">
    <source>
        <dbReference type="EMBL" id="MEJ6400306.1"/>
    </source>
</evidence>
<dbReference type="Proteomes" id="UP001370590">
    <property type="component" value="Unassembled WGS sequence"/>
</dbReference>
<evidence type="ECO:0000256" key="1">
    <source>
        <dbReference type="ARBA" id="ARBA00004651"/>
    </source>
</evidence>
<evidence type="ECO:0000256" key="4">
    <source>
        <dbReference type="ARBA" id="ARBA00022597"/>
    </source>
</evidence>
<keyword evidence="5 8" id="KW-0812">Transmembrane</keyword>
<keyword evidence="4 9" id="KW-0762">Sugar transport</keyword>
<evidence type="ECO:0000256" key="3">
    <source>
        <dbReference type="ARBA" id="ARBA00022448"/>
    </source>
</evidence>
<dbReference type="InterPro" id="IPR010651">
    <property type="entry name" value="Sugar_transport"/>
</dbReference>
<dbReference type="PANTHER" id="PTHR16119:SF17">
    <property type="entry name" value="TRANSMEMBRANE PROTEIN 144"/>
    <property type="match status" value="1"/>
</dbReference>
<dbReference type="SUPFAM" id="SSF103481">
    <property type="entry name" value="Multidrug resistance efflux transporter EmrE"/>
    <property type="match status" value="1"/>
</dbReference>
<gene>
    <name evidence="9" type="ORF">R4146_03855</name>
</gene>
<evidence type="ECO:0000256" key="2">
    <source>
        <dbReference type="ARBA" id="ARBA00006117"/>
    </source>
</evidence>
<keyword evidence="3" id="KW-0813">Transport</keyword>
<proteinExistence type="inferred from homology"/>
<sequence>MDILIGLIPALLWGITPLWVHFLGGKPIQQLLGTTYGALVVGILIWLIKKPTVTTEDFFWCFIGGMGWSLGQLTQYNAFKKLGVSTTTPITTGLQLVGVNIIGVLFFGSWQSGIAKGIGFSAVILVAIGVFLTTRTGDNNNNNSINKREFTKNIIQLIVGSGIGYTACSTLPKITGADGWTTFPPQSIGMFAAAVIFSLLIKSYRDQKPLFKKETFKNMFTGFNSGIGTTGYLISITLNGVSTGFTLSQMCVVVSTFGGLVILRERKSGKSLIFTICGVALVLVGGIMTSFIR</sequence>
<reference evidence="9 10" key="1">
    <citation type="submission" date="2023-10" db="EMBL/GenBank/DDBJ databases">
        <title>Nicoliella lavandulae sp. nov. isolated from Lavandula angustifolia flowers.</title>
        <authorList>
            <person name="Alcantara C."/>
            <person name="Zuniga M."/>
            <person name="Landete J.M."/>
            <person name="Monedero V."/>
        </authorList>
    </citation>
    <scope>NUCLEOTIDE SEQUENCE [LARGE SCALE GENOMIC DNA]</scope>
    <source>
        <strain evidence="9 10">Es01</strain>
    </source>
</reference>
<accession>A0ABU8SK66</accession>
<comment type="caution">
    <text evidence="9">The sequence shown here is derived from an EMBL/GenBank/DDBJ whole genome shotgun (WGS) entry which is preliminary data.</text>
</comment>
<evidence type="ECO:0000256" key="7">
    <source>
        <dbReference type="ARBA" id="ARBA00023136"/>
    </source>
</evidence>
<evidence type="ECO:0000256" key="5">
    <source>
        <dbReference type="ARBA" id="ARBA00022692"/>
    </source>
</evidence>
<evidence type="ECO:0000313" key="10">
    <source>
        <dbReference type="Proteomes" id="UP001370590"/>
    </source>
</evidence>
<keyword evidence="10" id="KW-1185">Reference proteome</keyword>
<comment type="subcellular location">
    <subcellularLocation>
        <location evidence="1">Cell membrane</location>
        <topology evidence="1">Multi-pass membrane protein</topology>
    </subcellularLocation>
</comment>
<evidence type="ECO:0000256" key="8">
    <source>
        <dbReference type="SAM" id="Phobius"/>
    </source>
</evidence>
<evidence type="ECO:0000256" key="6">
    <source>
        <dbReference type="ARBA" id="ARBA00022989"/>
    </source>
</evidence>
<comment type="similarity">
    <text evidence="2">Belongs to the GRP transporter (TC 2.A.7.5) family.</text>
</comment>
<protein>
    <submittedName>
        <fullName evidence="9">GRP family sugar transporter</fullName>
    </submittedName>
</protein>
<dbReference type="Pfam" id="PF06800">
    <property type="entry name" value="Sugar_transport"/>
    <property type="match status" value="1"/>
</dbReference>
<keyword evidence="6 8" id="KW-1133">Transmembrane helix</keyword>
<feature type="transmembrane region" description="Helical" evidence="8">
    <location>
        <begin position="272"/>
        <end position="292"/>
    </location>
</feature>
<feature type="transmembrane region" description="Helical" evidence="8">
    <location>
        <begin position="216"/>
        <end position="238"/>
    </location>
</feature>
<feature type="transmembrane region" description="Helical" evidence="8">
    <location>
        <begin position="244"/>
        <end position="263"/>
    </location>
</feature>
<feature type="transmembrane region" description="Helical" evidence="8">
    <location>
        <begin position="6"/>
        <end position="24"/>
    </location>
</feature>
<feature type="transmembrane region" description="Helical" evidence="8">
    <location>
        <begin position="90"/>
        <end position="108"/>
    </location>
</feature>
<feature type="transmembrane region" description="Helical" evidence="8">
    <location>
        <begin position="186"/>
        <end position="204"/>
    </location>
</feature>
<dbReference type="InterPro" id="IPR037185">
    <property type="entry name" value="EmrE-like"/>
</dbReference>
<dbReference type="PANTHER" id="PTHR16119">
    <property type="entry name" value="TRANSMEMBRANE PROTEIN 144"/>
    <property type="match status" value="1"/>
</dbReference>
<organism evidence="9 10">
    <name type="scientific">Nicoliella lavandulae</name>
    <dbReference type="NCBI Taxonomy" id="3082954"/>
    <lineage>
        <taxon>Bacteria</taxon>
        <taxon>Bacillati</taxon>
        <taxon>Bacillota</taxon>
        <taxon>Bacilli</taxon>
        <taxon>Lactobacillales</taxon>
        <taxon>Lactobacillaceae</taxon>
        <taxon>Nicoliella</taxon>
    </lineage>
</organism>
<dbReference type="RefSeq" id="WP_339960119.1">
    <property type="nucleotide sequence ID" value="NZ_JAWMWH010000001.1"/>
</dbReference>
<dbReference type="EMBL" id="JAWMWH010000001">
    <property type="protein sequence ID" value="MEJ6400306.1"/>
    <property type="molecule type" value="Genomic_DNA"/>
</dbReference>
<feature type="transmembrane region" description="Helical" evidence="8">
    <location>
        <begin position="114"/>
        <end position="133"/>
    </location>
</feature>
<feature type="transmembrane region" description="Helical" evidence="8">
    <location>
        <begin position="31"/>
        <end position="48"/>
    </location>
</feature>